<evidence type="ECO:0000313" key="2">
    <source>
        <dbReference type="EMBL" id="PSK93906.1"/>
    </source>
</evidence>
<organism evidence="2 3">
    <name type="scientific">Taibaiella chishuiensis</name>
    <dbReference type="NCBI Taxonomy" id="1434707"/>
    <lineage>
        <taxon>Bacteria</taxon>
        <taxon>Pseudomonadati</taxon>
        <taxon>Bacteroidota</taxon>
        <taxon>Chitinophagia</taxon>
        <taxon>Chitinophagales</taxon>
        <taxon>Chitinophagaceae</taxon>
        <taxon>Taibaiella</taxon>
    </lineage>
</organism>
<comment type="caution">
    <text evidence="2">The sequence shown here is derived from an EMBL/GenBank/DDBJ whole genome shotgun (WGS) entry which is preliminary data.</text>
</comment>
<gene>
    <name evidence="2" type="ORF">B0I18_10155</name>
</gene>
<dbReference type="Proteomes" id="UP000240572">
    <property type="component" value="Unassembled WGS sequence"/>
</dbReference>
<reference evidence="2 3" key="1">
    <citation type="submission" date="2018-03" db="EMBL/GenBank/DDBJ databases">
        <title>Genomic Encyclopedia of Type Strains, Phase III (KMG-III): the genomes of soil and plant-associated and newly described type strains.</title>
        <authorList>
            <person name="Whitman W."/>
        </authorList>
    </citation>
    <scope>NUCLEOTIDE SEQUENCE [LARGE SCALE GENOMIC DNA]</scope>
    <source>
        <strain evidence="2 3">CGMCC 1.12700</strain>
    </source>
</reference>
<keyword evidence="3" id="KW-1185">Reference proteome</keyword>
<keyword evidence="1" id="KW-0472">Membrane</keyword>
<protein>
    <submittedName>
        <fullName evidence="2">Uncharacterized protein</fullName>
    </submittedName>
</protein>
<dbReference type="EMBL" id="PYGD01000001">
    <property type="protein sequence ID" value="PSK93906.1"/>
    <property type="molecule type" value="Genomic_DNA"/>
</dbReference>
<evidence type="ECO:0000313" key="3">
    <source>
        <dbReference type="Proteomes" id="UP000240572"/>
    </source>
</evidence>
<name>A0A2P8D9K8_9BACT</name>
<accession>A0A2P8D9K8</accession>
<proteinExistence type="predicted"/>
<keyword evidence="1" id="KW-1133">Transmembrane helix</keyword>
<sequence length="42" mass="4603">MQRTLTLIHTDTVTAMAMSITNSILLISGSLAWTIRLLLSNT</sequence>
<dbReference type="AlphaFoldDB" id="A0A2P8D9K8"/>
<keyword evidence="1" id="KW-0812">Transmembrane</keyword>
<evidence type="ECO:0000256" key="1">
    <source>
        <dbReference type="SAM" id="Phobius"/>
    </source>
</evidence>
<feature type="transmembrane region" description="Helical" evidence="1">
    <location>
        <begin position="20"/>
        <end position="39"/>
    </location>
</feature>